<dbReference type="AlphaFoldDB" id="A0A6S6VT89"/>
<evidence type="ECO:0000313" key="2">
    <source>
        <dbReference type="Proteomes" id="UP000472372"/>
    </source>
</evidence>
<dbReference type="Gene3D" id="3.20.20.190">
    <property type="entry name" value="Phosphatidylinositol (PI) phosphodiesterase"/>
    <property type="match status" value="1"/>
</dbReference>
<dbReference type="InterPro" id="IPR051057">
    <property type="entry name" value="PI-PLC_domain"/>
</dbReference>
<protein>
    <submittedName>
        <fullName evidence="1">Uncharacterized protein</fullName>
    </submittedName>
</protein>
<dbReference type="GO" id="GO:0008081">
    <property type="term" value="F:phosphoric diester hydrolase activity"/>
    <property type="evidence" value="ECO:0007669"/>
    <property type="project" value="InterPro"/>
</dbReference>
<proteinExistence type="predicted"/>
<dbReference type="PANTHER" id="PTHR13593">
    <property type="match status" value="1"/>
</dbReference>
<organism evidence="1 2">
    <name type="scientific">Pyrenophora teres f. teres</name>
    <dbReference type="NCBI Taxonomy" id="97479"/>
    <lineage>
        <taxon>Eukaryota</taxon>
        <taxon>Fungi</taxon>
        <taxon>Dikarya</taxon>
        <taxon>Ascomycota</taxon>
        <taxon>Pezizomycotina</taxon>
        <taxon>Dothideomycetes</taxon>
        <taxon>Pleosporomycetidae</taxon>
        <taxon>Pleosporales</taxon>
        <taxon>Pleosporineae</taxon>
        <taxon>Pleosporaceae</taxon>
        <taxon>Pyrenophora</taxon>
    </lineage>
</organism>
<accession>A0A6S6VT89</accession>
<dbReference type="InterPro" id="IPR017946">
    <property type="entry name" value="PLC-like_Pdiesterase_TIM-brl"/>
</dbReference>
<dbReference type="Proteomes" id="UP000472372">
    <property type="component" value="Chromosome 1"/>
</dbReference>
<sequence length="441" mass="49139">MITLKPFLLPLTLLTTCLSAQSSSIFSTPSPSLRSSTTKVSGNLSSTRSSYTSSAFSGIPFLTSAISGRQNTTAATSTTTLKVTVIDGLKTSNEFSSSIASATRLYRPRPTNIRLCNGYVEFCDRKFSNISMVAAHNSPFVKVHNAASNQMYPVLNQLNDGIRGLQFETHKPNISSEIRLCHSWCHILDVGTLESYLAAVKGWLDRNPFEVIGIVMGNNNGDSTRIPATDYIAPFRDSGMLEYLWTPYLSTMNLTDWPTLGEMIIRNERVVVMLDYGTNQEKVPWLLSQFNYQWQTTFSPKDPAFPCIQQRPPNQAKEVSTERMYMMNHNLNIPLNLLGQNIIIPAYTLLTQINAVSGKMSVGLSVQNCVRMWNRPPNWILVDYYNYGNFNGSVFEVAAMANNVTFKNRQCCGSHFISVASALNRHGSLAACLLTLLFLIR</sequence>
<evidence type="ECO:0000313" key="1">
    <source>
        <dbReference type="EMBL" id="CAE6996017.1"/>
    </source>
</evidence>
<dbReference type="EMBL" id="HG992977">
    <property type="protein sequence ID" value="CAE6996017.1"/>
    <property type="molecule type" value="Genomic_DNA"/>
</dbReference>
<gene>
    <name evidence="1" type="ORF">PTTW11_00245</name>
</gene>
<dbReference type="GO" id="GO:0006629">
    <property type="term" value="P:lipid metabolic process"/>
    <property type="evidence" value="ECO:0007669"/>
    <property type="project" value="InterPro"/>
</dbReference>
<reference evidence="1" key="1">
    <citation type="submission" date="2021-02" db="EMBL/GenBank/DDBJ databases">
        <authorList>
            <person name="Syme A R."/>
            <person name="Syme A R."/>
            <person name="Moolhuijzen P."/>
        </authorList>
    </citation>
    <scope>NUCLEOTIDE SEQUENCE</scope>
    <source>
        <strain evidence="1">W1-1</strain>
    </source>
</reference>
<dbReference type="Pfam" id="PF26146">
    <property type="entry name" value="PI-PLC_X"/>
    <property type="match status" value="1"/>
</dbReference>
<dbReference type="SUPFAM" id="SSF51695">
    <property type="entry name" value="PLC-like phosphodiesterases"/>
    <property type="match status" value="1"/>
</dbReference>
<dbReference type="PANTHER" id="PTHR13593:SF140">
    <property type="entry name" value="PLC-LIKE PHOSPHODIESTERASE"/>
    <property type="match status" value="1"/>
</dbReference>
<name>A0A6S6VT89_9PLEO</name>